<comment type="caution">
    <text evidence="1">The sequence shown here is derived from an EMBL/GenBank/DDBJ whole genome shotgun (WGS) entry which is preliminary data.</text>
</comment>
<evidence type="ECO:0000313" key="2">
    <source>
        <dbReference type="Proteomes" id="UP001589844"/>
    </source>
</evidence>
<dbReference type="PANTHER" id="PTHR47473:SF1">
    <property type="entry name" value="METHYLTRANSFERASE DOMAIN-CONTAINING PROTEIN"/>
    <property type="match status" value="1"/>
</dbReference>
<organism evidence="1 2">
    <name type="scientific">Undibacterium danionis</name>
    <dbReference type="NCBI Taxonomy" id="1812100"/>
    <lineage>
        <taxon>Bacteria</taxon>
        <taxon>Pseudomonadati</taxon>
        <taxon>Pseudomonadota</taxon>
        <taxon>Betaproteobacteria</taxon>
        <taxon>Burkholderiales</taxon>
        <taxon>Oxalobacteraceae</taxon>
        <taxon>Undibacterium</taxon>
    </lineage>
</organism>
<dbReference type="RefSeq" id="WP_390212968.1">
    <property type="nucleotide sequence ID" value="NZ_JBHLXJ010000013.1"/>
</dbReference>
<reference evidence="1 2" key="1">
    <citation type="submission" date="2024-09" db="EMBL/GenBank/DDBJ databases">
        <authorList>
            <person name="Sun Q."/>
            <person name="Mori K."/>
        </authorList>
    </citation>
    <scope>NUCLEOTIDE SEQUENCE [LARGE SCALE GENOMIC DNA]</scope>
    <source>
        <strain evidence="1 2">CCM 8677</strain>
    </source>
</reference>
<gene>
    <name evidence="1" type="ORF">ACFFJH_12130</name>
</gene>
<dbReference type="Proteomes" id="UP001589844">
    <property type="component" value="Unassembled WGS sequence"/>
</dbReference>
<dbReference type="Pfam" id="PF11899">
    <property type="entry name" value="DUF3419"/>
    <property type="match status" value="1"/>
</dbReference>
<dbReference type="InterPro" id="IPR021829">
    <property type="entry name" value="DUF3419"/>
</dbReference>
<dbReference type="EMBL" id="JBHLXJ010000013">
    <property type="protein sequence ID" value="MFC0350561.1"/>
    <property type="molecule type" value="Genomic_DNA"/>
</dbReference>
<dbReference type="PANTHER" id="PTHR47473">
    <property type="entry name" value="BTA1P"/>
    <property type="match status" value="1"/>
</dbReference>
<keyword evidence="2" id="KW-1185">Reference proteome</keyword>
<name>A0ABV6IHU8_9BURK</name>
<proteinExistence type="predicted"/>
<sequence>MNTKAFFPSKIKHPTSKTAILDSFSVSNFFAELKPQHKLIQSQTWADSHIDLLALDLKPAANIVTIAAGACHALAYLSAKPAAIHCIDNNPAQLALLEIKAKALIHLPDYDAVLKFLAQPHQSDNLKRYQRHLRANLSDQASHYWQKRNLLGRPRYYAFSENLQEHGYYNSSLRALRFLLTQLGARFDKLHLAKDLAQQNQIFEQDILPALQNKYFQFLIQRRYVLNRLGFNQNQITRLKNANQEELSQILIQRLRRLLCDFSIKENHFAQQVIGQTYQIQQQQSLPLYLQKEVFSQLRQFAHRVHPHQQNLIDFLRRQNKQSIDAFVLQDHLDYLHPNEIKILWQEINRCAAPGAKVLIRSLGTQLPLPQVVFQSDETPNWQTDSLRNQSLQNKDRCALYGSLFIFEKPN</sequence>
<protein>
    <submittedName>
        <fullName evidence="1">DUF3419 family protein</fullName>
    </submittedName>
</protein>
<accession>A0ABV6IHU8</accession>
<evidence type="ECO:0000313" key="1">
    <source>
        <dbReference type="EMBL" id="MFC0350561.1"/>
    </source>
</evidence>